<feature type="region of interest" description="Disordered" evidence="1">
    <location>
        <begin position="146"/>
        <end position="174"/>
    </location>
</feature>
<evidence type="ECO:0000313" key="4">
    <source>
        <dbReference type="Proteomes" id="UP001500325"/>
    </source>
</evidence>
<dbReference type="Pfam" id="PF00501">
    <property type="entry name" value="AMP-binding"/>
    <property type="match status" value="1"/>
</dbReference>
<feature type="compositionally biased region" description="Low complexity" evidence="1">
    <location>
        <begin position="240"/>
        <end position="251"/>
    </location>
</feature>
<dbReference type="RefSeq" id="WP_345384831.1">
    <property type="nucleotide sequence ID" value="NZ_BAABIC010000042.1"/>
</dbReference>
<protein>
    <recommendedName>
        <fullName evidence="2">AMP-dependent synthetase/ligase domain-containing protein</fullName>
    </recommendedName>
</protein>
<dbReference type="PANTHER" id="PTHR43767">
    <property type="entry name" value="LONG-CHAIN-FATTY-ACID--COA LIGASE"/>
    <property type="match status" value="1"/>
</dbReference>
<feature type="domain" description="AMP-dependent synthetase/ligase" evidence="2">
    <location>
        <begin position="9"/>
        <end position="116"/>
    </location>
</feature>
<accession>A0ABP8XTN9</accession>
<dbReference type="PANTHER" id="PTHR43767:SF1">
    <property type="entry name" value="NONRIBOSOMAL PEPTIDE SYNTHASE PES1 (EUROFUNG)-RELATED"/>
    <property type="match status" value="1"/>
</dbReference>
<dbReference type="Gene3D" id="3.40.50.980">
    <property type="match status" value="1"/>
</dbReference>
<keyword evidence="4" id="KW-1185">Reference proteome</keyword>
<dbReference type="SUPFAM" id="SSF56801">
    <property type="entry name" value="Acetyl-CoA synthetase-like"/>
    <property type="match status" value="1"/>
</dbReference>
<proteinExistence type="predicted"/>
<sequence length="352" mass="37270">MTNLAANLAATAREHGDRPAVKLDEYVLTYAQLHSAAAAVAGDLKERGIEPGDRVGLVLPNVPAYPVLFYGALLAGAVVVPMNPLLKAREVEYYLNDSGMSLVYGWDGSGDVVPEAAAAVGIELAHLADPDIAAVLTTRGYRLESARTSSAEPSVERSTEGPGRRHRPASRSVAAPDDEFEAWLSVVADSVARPDVQGVPWHEEFPREIYELAERDAARAGVLRDAAFRDGRLAGGASLRTSPSASRSSPAPRRHPHTAGTASRPRCSRPASPTRPPRDATSPSSSRSPDRSPGRTPSDAASTCCTPVRSWSSTCRPEHQGVRDLIGRQATRPPGPTAPPHTSAGGSPFRFG</sequence>
<name>A0ABP8XTN9_9PSEU</name>
<dbReference type="EMBL" id="BAABIC010000042">
    <property type="protein sequence ID" value="GAA4714333.1"/>
    <property type="molecule type" value="Genomic_DNA"/>
</dbReference>
<evidence type="ECO:0000256" key="1">
    <source>
        <dbReference type="SAM" id="MobiDB-lite"/>
    </source>
</evidence>
<feature type="region of interest" description="Disordered" evidence="1">
    <location>
        <begin position="234"/>
        <end position="352"/>
    </location>
</feature>
<feature type="compositionally biased region" description="Basic and acidic residues" evidence="1">
    <location>
        <begin position="154"/>
        <end position="163"/>
    </location>
</feature>
<feature type="compositionally biased region" description="Polar residues" evidence="1">
    <location>
        <begin position="300"/>
        <end position="315"/>
    </location>
</feature>
<dbReference type="InterPro" id="IPR000873">
    <property type="entry name" value="AMP-dep_synth/lig_dom"/>
</dbReference>
<dbReference type="InterPro" id="IPR050237">
    <property type="entry name" value="ATP-dep_AMP-bd_enzyme"/>
</dbReference>
<evidence type="ECO:0000313" key="3">
    <source>
        <dbReference type="EMBL" id="GAA4714333.1"/>
    </source>
</evidence>
<reference evidence="4" key="1">
    <citation type="journal article" date="2019" name="Int. J. Syst. Evol. Microbiol.">
        <title>The Global Catalogue of Microorganisms (GCM) 10K type strain sequencing project: providing services to taxonomists for standard genome sequencing and annotation.</title>
        <authorList>
            <consortium name="The Broad Institute Genomics Platform"/>
            <consortium name="The Broad Institute Genome Sequencing Center for Infectious Disease"/>
            <person name="Wu L."/>
            <person name="Ma J."/>
        </authorList>
    </citation>
    <scope>NUCLEOTIDE SEQUENCE [LARGE SCALE GENOMIC DNA]</scope>
    <source>
        <strain evidence="4">JCM 18055</strain>
    </source>
</reference>
<organism evidence="3 4">
    <name type="scientific">Pseudonocardia yuanmonensis</name>
    <dbReference type="NCBI Taxonomy" id="1095914"/>
    <lineage>
        <taxon>Bacteria</taxon>
        <taxon>Bacillati</taxon>
        <taxon>Actinomycetota</taxon>
        <taxon>Actinomycetes</taxon>
        <taxon>Pseudonocardiales</taxon>
        <taxon>Pseudonocardiaceae</taxon>
        <taxon>Pseudonocardia</taxon>
    </lineage>
</organism>
<feature type="compositionally biased region" description="Basic and acidic residues" evidence="1">
    <location>
        <begin position="316"/>
        <end position="326"/>
    </location>
</feature>
<gene>
    <name evidence="3" type="ORF">GCM10023215_66880</name>
</gene>
<dbReference type="Proteomes" id="UP001500325">
    <property type="component" value="Unassembled WGS sequence"/>
</dbReference>
<evidence type="ECO:0000259" key="2">
    <source>
        <dbReference type="Pfam" id="PF00501"/>
    </source>
</evidence>
<comment type="caution">
    <text evidence="3">The sequence shown here is derived from an EMBL/GenBank/DDBJ whole genome shotgun (WGS) entry which is preliminary data.</text>
</comment>